<sequence length="160" mass="16319">MRVESSFTIEAWDANGRAVGIETAAPLGGAFIIRAISGGDIEGRSEVLFAGAFNEKHGSGTYVAIDAFEGTIAGKSGTLAFWHANTVARGRPAAGGGLLHVVPDSGTGELAGVSGTGEIIARGDDHTLVLEIQFDDTDEVEIDGEVFAGEVEAGTSEPSA</sequence>
<dbReference type="InterPro" id="IPR021607">
    <property type="entry name" value="DUF3224"/>
</dbReference>
<comment type="caution">
    <text evidence="1">The sequence shown here is derived from an EMBL/GenBank/DDBJ whole genome shotgun (WGS) entry which is preliminary data.</text>
</comment>
<dbReference type="OrthoDB" id="882224at2"/>
<accession>A0A7J5B1E2</accession>
<gene>
    <name evidence="1" type="ORF">F8O03_11065</name>
</gene>
<dbReference type="SUPFAM" id="SSF159238">
    <property type="entry name" value="SO1590-like"/>
    <property type="match status" value="1"/>
</dbReference>
<evidence type="ECO:0000313" key="1">
    <source>
        <dbReference type="EMBL" id="KAB1637734.1"/>
    </source>
</evidence>
<dbReference type="Gene3D" id="2.40.350.10">
    <property type="entry name" value="SO1590-like"/>
    <property type="match status" value="1"/>
</dbReference>
<dbReference type="InterPro" id="IPR023159">
    <property type="entry name" value="SO1590-like_sf"/>
</dbReference>
<keyword evidence="2" id="KW-1185">Reference proteome</keyword>
<dbReference type="Pfam" id="PF11528">
    <property type="entry name" value="DUF3224"/>
    <property type="match status" value="1"/>
</dbReference>
<dbReference type="Proteomes" id="UP000490386">
    <property type="component" value="Unassembled WGS sequence"/>
</dbReference>
<dbReference type="EMBL" id="WBJX01000003">
    <property type="protein sequence ID" value="KAB1637734.1"/>
    <property type="molecule type" value="Genomic_DNA"/>
</dbReference>
<protein>
    <submittedName>
        <fullName evidence="1">DUF3224 domain-containing protein</fullName>
    </submittedName>
</protein>
<reference evidence="1 2" key="1">
    <citation type="submission" date="2019-09" db="EMBL/GenBank/DDBJ databases">
        <title>Phylogeny of genus Pseudoclavibacter and closely related genus.</title>
        <authorList>
            <person name="Li Y."/>
        </authorList>
    </citation>
    <scope>NUCLEOTIDE SEQUENCE [LARGE SCALE GENOMIC DNA]</scope>
    <source>
        <strain evidence="1 2">THG-MD12</strain>
    </source>
</reference>
<name>A0A7J5B1E2_9MICO</name>
<proteinExistence type="predicted"/>
<evidence type="ECO:0000313" key="2">
    <source>
        <dbReference type="Proteomes" id="UP000490386"/>
    </source>
</evidence>
<organism evidence="1 2">
    <name type="scientific">Pseudoclavibacter terrae</name>
    <dbReference type="NCBI Taxonomy" id="1530195"/>
    <lineage>
        <taxon>Bacteria</taxon>
        <taxon>Bacillati</taxon>
        <taxon>Actinomycetota</taxon>
        <taxon>Actinomycetes</taxon>
        <taxon>Micrococcales</taxon>
        <taxon>Microbacteriaceae</taxon>
        <taxon>Pseudoclavibacter</taxon>
    </lineage>
</organism>
<dbReference type="RefSeq" id="WP_151423904.1">
    <property type="nucleotide sequence ID" value="NZ_WBJX01000003.1"/>
</dbReference>
<dbReference type="AlphaFoldDB" id="A0A7J5B1E2"/>